<evidence type="ECO:0000256" key="8">
    <source>
        <dbReference type="SAM" id="Phobius"/>
    </source>
</evidence>
<feature type="transmembrane region" description="Helical" evidence="8">
    <location>
        <begin position="351"/>
        <end position="370"/>
    </location>
</feature>
<dbReference type="PANTHER" id="PTHR30294">
    <property type="entry name" value="MEMBRANE COMPONENT OF ABC TRANSPORTER YHHJ-RELATED"/>
    <property type="match status" value="1"/>
</dbReference>
<protein>
    <submittedName>
        <fullName evidence="10">ABC-2 type transporter</fullName>
    </submittedName>
</protein>
<organism evidence="10">
    <name type="scientific">Thiomonas intermedia (strain K12)</name>
    <name type="common">Thiobacillus intermedius</name>
    <dbReference type="NCBI Taxonomy" id="75379"/>
    <lineage>
        <taxon>Bacteria</taxon>
        <taxon>Pseudomonadati</taxon>
        <taxon>Pseudomonadota</taxon>
        <taxon>Betaproteobacteria</taxon>
        <taxon>Burkholderiales</taxon>
        <taxon>Thiomonas</taxon>
    </lineage>
</organism>
<keyword evidence="3" id="KW-0813">Transport</keyword>
<comment type="subcellular location">
    <subcellularLocation>
        <location evidence="1">Cell membrane</location>
        <topology evidence="1">Multi-pass membrane protein</topology>
    </subcellularLocation>
</comment>
<feature type="transmembrane region" description="Helical" evidence="8">
    <location>
        <begin position="262"/>
        <end position="284"/>
    </location>
</feature>
<gene>
    <name evidence="10" type="ordered locus">Tint_0434</name>
</gene>
<dbReference type="PROSITE" id="PS51012">
    <property type="entry name" value="ABC_TM2"/>
    <property type="match status" value="1"/>
</dbReference>
<accession>D5X519</accession>
<evidence type="ECO:0000313" key="10">
    <source>
        <dbReference type="EMBL" id="ADG29843.1"/>
    </source>
</evidence>
<sequence>MNLRRLLAMAYKEALQIWRDPRSLAIALIMPLMQMGLLGYGVSLDIKHVPLCVYDQENSQLSRAIDSRFQAAGWFSITHVLHSQADLRNAMNAGQCIAAVVIPVDLSRHLASTGTASIQAIFDATDVNTTNIAQGYLQGVIAQTNAQIQAQWRAAHGVQPTLIGQVNLQPSTWFNETLDSRNFIIPGVVAVILALVGAQLTSLTVSREWERGTMEQLISTPVTALEVMLGKLLPYFVVGMVDAVVCLGLAVYWFGVPMRGNLVTLFAATALFSMVILGIGYLISVRIRSQLGASQIALLVTMLPTTLLSGYTFPIDQMPAPIQALTLIVYPRYYVTILRGIFLKGSGIADLWQPLLGLLIFAVVIVYLAARAFHKRLD</sequence>
<evidence type="ECO:0000256" key="1">
    <source>
        <dbReference type="ARBA" id="ARBA00004651"/>
    </source>
</evidence>
<dbReference type="InterPro" id="IPR047817">
    <property type="entry name" value="ABC2_TM_bact-type"/>
</dbReference>
<keyword evidence="5 8" id="KW-0812">Transmembrane</keyword>
<dbReference type="GO" id="GO:0140359">
    <property type="term" value="F:ABC-type transporter activity"/>
    <property type="evidence" value="ECO:0007669"/>
    <property type="project" value="InterPro"/>
</dbReference>
<dbReference type="KEGG" id="tin:Tint_0434"/>
<evidence type="ECO:0000259" key="9">
    <source>
        <dbReference type="PROSITE" id="PS51012"/>
    </source>
</evidence>
<feature type="domain" description="ABC transmembrane type-2" evidence="9">
    <location>
        <begin position="134"/>
        <end position="376"/>
    </location>
</feature>
<keyword evidence="4" id="KW-1003">Cell membrane</keyword>
<keyword evidence="7 8" id="KW-0472">Membrane</keyword>
<feature type="transmembrane region" description="Helical" evidence="8">
    <location>
        <begin position="183"/>
        <end position="205"/>
    </location>
</feature>
<name>D5X519_THIK1</name>
<dbReference type="InterPro" id="IPR013525">
    <property type="entry name" value="ABC2_TM"/>
</dbReference>
<reference evidence="10" key="1">
    <citation type="submission" date="2010-04" db="EMBL/GenBank/DDBJ databases">
        <title>Complete sequence of Thiomonas intermedia K12.</title>
        <authorList>
            <consortium name="US DOE Joint Genome Institute"/>
            <person name="Lucas S."/>
            <person name="Copeland A."/>
            <person name="Lapidus A."/>
            <person name="Cheng J.-F."/>
            <person name="Bruce D."/>
            <person name="Goodwin L."/>
            <person name="Pitluck S."/>
            <person name="Davenport K."/>
            <person name="Detter J.C."/>
            <person name="Han C."/>
            <person name="Tapia R."/>
            <person name="Land M."/>
            <person name="Hauser L."/>
            <person name="Kyrpides N."/>
            <person name="Ovchinnikova G."/>
            <person name="Kerfeld C.A."/>
            <person name="Cannon G.C."/>
            <person name="Heinhorst S."/>
            <person name="Woyke T."/>
        </authorList>
    </citation>
    <scope>NUCLEOTIDE SEQUENCE [LARGE SCALE GENOMIC DNA]</scope>
    <source>
        <strain evidence="10">K12</strain>
    </source>
</reference>
<evidence type="ECO:0000256" key="6">
    <source>
        <dbReference type="ARBA" id="ARBA00022989"/>
    </source>
</evidence>
<dbReference type="STRING" id="75379.Tint_0434"/>
<proteinExistence type="inferred from homology"/>
<dbReference type="HOGENOM" id="CLU_039483_8_3_4"/>
<dbReference type="Pfam" id="PF12698">
    <property type="entry name" value="ABC2_membrane_3"/>
    <property type="match status" value="1"/>
</dbReference>
<evidence type="ECO:0000256" key="4">
    <source>
        <dbReference type="ARBA" id="ARBA00022475"/>
    </source>
</evidence>
<dbReference type="BioCyc" id="TINT75379:TINT_RS02190-MONOMER"/>
<dbReference type="eggNOG" id="COG0842">
    <property type="taxonomic scope" value="Bacteria"/>
</dbReference>
<dbReference type="InterPro" id="IPR051449">
    <property type="entry name" value="ABC-2_transporter_component"/>
</dbReference>
<evidence type="ECO:0000256" key="3">
    <source>
        <dbReference type="ARBA" id="ARBA00022448"/>
    </source>
</evidence>
<keyword evidence="6 8" id="KW-1133">Transmembrane helix</keyword>
<dbReference type="PANTHER" id="PTHR30294:SF29">
    <property type="entry name" value="MULTIDRUG ABC TRANSPORTER PERMEASE YBHS-RELATED"/>
    <property type="match status" value="1"/>
</dbReference>
<feature type="transmembrane region" description="Helical" evidence="8">
    <location>
        <begin position="296"/>
        <end position="313"/>
    </location>
</feature>
<comment type="similarity">
    <text evidence="2">Belongs to the ABC-2 integral membrane protein family.</text>
</comment>
<dbReference type="GO" id="GO:0005886">
    <property type="term" value="C:plasma membrane"/>
    <property type="evidence" value="ECO:0007669"/>
    <property type="project" value="UniProtKB-SubCell"/>
</dbReference>
<evidence type="ECO:0000256" key="2">
    <source>
        <dbReference type="ARBA" id="ARBA00007783"/>
    </source>
</evidence>
<feature type="transmembrane region" description="Helical" evidence="8">
    <location>
        <begin position="232"/>
        <end position="256"/>
    </location>
</feature>
<dbReference type="Gene3D" id="3.40.1710.10">
    <property type="entry name" value="abc type-2 transporter like domain"/>
    <property type="match status" value="1"/>
</dbReference>
<dbReference type="AlphaFoldDB" id="D5X519"/>
<dbReference type="EMBL" id="CP002021">
    <property type="protein sequence ID" value="ADG29843.1"/>
    <property type="molecule type" value="Genomic_DNA"/>
</dbReference>
<feature type="transmembrane region" description="Helical" evidence="8">
    <location>
        <begin position="21"/>
        <end position="41"/>
    </location>
</feature>
<evidence type="ECO:0000256" key="5">
    <source>
        <dbReference type="ARBA" id="ARBA00022692"/>
    </source>
</evidence>
<evidence type="ECO:0000256" key="7">
    <source>
        <dbReference type="ARBA" id="ARBA00023136"/>
    </source>
</evidence>